<protein>
    <submittedName>
        <fullName evidence="1">Vegetative cell wall protein gp1-like</fullName>
    </submittedName>
</protein>
<dbReference type="AlphaFoldDB" id="A0AAX6GBL1"/>
<reference evidence="1" key="2">
    <citation type="submission" date="2023-04" db="EMBL/GenBank/DDBJ databases">
        <authorList>
            <person name="Bruccoleri R.E."/>
            <person name="Oakeley E.J."/>
            <person name="Faust A.-M."/>
            <person name="Dessus-Babus S."/>
            <person name="Altorfer M."/>
            <person name="Burckhardt D."/>
            <person name="Oertli M."/>
            <person name="Naumann U."/>
            <person name="Petersen F."/>
            <person name="Wong J."/>
        </authorList>
    </citation>
    <scope>NUCLEOTIDE SEQUENCE</scope>
    <source>
        <strain evidence="1">GSM-AAB239-AS_SAM_17_03QT</strain>
        <tissue evidence="1">Leaf</tissue>
    </source>
</reference>
<comment type="caution">
    <text evidence="1">The sequence shown here is derived from an EMBL/GenBank/DDBJ whole genome shotgun (WGS) entry which is preliminary data.</text>
</comment>
<dbReference type="EMBL" id="JANAVB010021596">
    <property type="protein sequence ID" value="KAJ6825787.1"/>
    <property type="molecule type" value="Genomic_DNA"/>
</dbReference>
<accession>A0AAX6GBL1</accession>
<reference evidence="1" key="1">
    <citation type="journal article" date="2023" name="GigaByte">
        <title>Genome assembly of the bearded iris, Iris pallida Lam.</title>
        <authorList>
            <person name="Bruccoleri R.E."/>
            <person name="Oakeley E.J."/>
            <person name="Faust A.M.E."/>
            <person name="Altorfer M."/>
            <person name="Dessus-Babus S."/>
            <person name="Burckhardt D."/>
            <person name="Oertli M."/>
            <person name="Naumann U."/>
            <person name="Petersen F."/>
            <person name="Wong J."/>
        </authorList>
    </citation>
    <scope>NUCLEOTIDE SEQUENCE</scope>
    <source>
        <strain evidence="1">GSM-AAB239-AS_SAM_17_03QT</strain>
    </source>
</reference>
<dbReference type="Proteomes" id="UP001140949">
    <property type="component" value="Unassembled WGS sequence"/>
</dbReference>
<sequence>MTQRWNRRGFPGRGGEKLGAGARRWLRTRSTGEGFRLGFDFEFLLSIGLCPTRTRDSVLV</sequence>
<gene>
    <name evidence="1" type="ORF">M6B38_375460</name>
</gene>
<evidence type="ECO:0000313" key="2">
    <source>
        <dbReference type="Proteomes" id="UP001140949"/>
    </source>
</evidence>
<evidence type="ECO:0000313" key="1">
    <source>
        <dbReference type="EMBL" id="KAJ6825787.1"/>
    </source>
</evidence>
<name>A0AAX6GBL1_IRIPA</name>
<organism evidence="1 2">
    <name type="scientific">Iris pallida</name>
    <name type="common">Sweet iris</name>
    <dbReference type="NCBI Taxonomy" id="29817"/>
    <lineage>
        <taxon>Eukaryota</taxon>
        <taxon>Viridiplantae</taxon>
        <taxon>Streptophyta</taxon>
        <taxon>Embryophyta</taxon>
        <taxon>Tracheophyta</taxon>
        <taxon>Spermatophyta</taxon>
        <taxon>Magnoliopsida</taxon>
        <taxon>Liliopsida</taxon>
        <taxon>Asparagales</taxon>
        <taxon>Iridaceae</taxon>
        <taxon>Iridoideae</taxon>
        <taxon>Irideae</taxon>
        <taxon>Iris</taxon>
    </lineage>
</organism>
<keyword evidence="2" id="KW-1185">Reference proteome</keyword>
<proteinExistence type="predicted"/>